<dbReference type="AlphaFoldDB" id="A0A0D2KU85"/>
<dbReference type="EMBL" id="KN848067">
    <property type="protein sequence ID" value="KIY00309.1"/>
    <property type="molecule type" value="Genomic_DNA"/>
</dbReference>
<evidence type="ECO:0008006" key="3">
    <source>
        <dbReference type="Google" id="ProtNLM"/>
    </source>
</evidence>
<reference evidence="1 2" key="1">
    <citation type="submission" date="2015-01" db="EMBL/GenBank/DDBJ databases">
        <title>The Genome Sequence of Fonsecaea multimorphosa CBS 102226.</title>
        <authorList>
            <consortium name="The Broad Institute Genomics Platform"/>
            <person name="Cuomo C."/>
            <person name="de Hoog S."/>
            <person name="Gorbushina A."/>
            <person name="Stielow B."/>
            <person name="Teixiera M."/>
            <person name="Abouelleil A."/>
            <person name="Chapman S.B."/>
            <person name="Priest M."/>
            <person name="Young S.K."/>
            <person name="Wortman J."/>
            <person name="Nusbaum C."/>
            <person name="Birren B."/>
        </authorList>
    </citation>
    <scope>NUCLEOTIDE SEQUENCE [LARGE SCALE GENOMIC DNA]</scope>
    <source>
        <strain evidence="1 2">CBS 102226</strain>
    </source>
</reference>
<protein>
    <recommendedName>
        <fullName evidence="3">DUF3500 domain-containing protein</fullName>
    </recommendedName>
</protein>
<evidence type="ECO:0000313" key="1">
    <source>
        <dbReference type="EMBL" id="KIY00309.1"/>
    </source>
</evidence>
<dbReference type="OrthoDB" id="4539697at2759"/>
<dbReference type="Pfam" id="PF12006">
    <property type="entry name" value="DUF3500"/>
    <property type="match status" value="1"/>
</dbReference>
<dbReference type="RefSeq" id="XP_016634431.1">
    <property type="nucleotide sequence ID" value="XM_016774504.1"/>
</dbReference>
<keyword evidence="2" id="KW-1185">Reference proteome</keyword>
<dbReference type="GeneID" id="27709740"/>
<dbReference type="Proteomes" id="UP000053411">
    <property type="component" value="Unassembled WGS sequence"/>
</dbReference>
<organism evidence="1 2">
    <name type="scientific">Fonsecaea multimorphosa CBS 102226</name>
    <dbReference type="NCBI Taxonomy" id="1442371"/>
    <lineage>
        <taxon>Eukaryota</taxon>
        <taxon>Fungi</taxon>
        <taxon>Dikarya</taxon>
        <taxon>Ascomycota</taxon>
        <taxon>Pezizomycotina</taxon>
        <taxon>Eurotiomycetes</taxon>
        <taxon>Chaetothyriomycetidae</taxon>
        <taxon>Chaetothyriales</taxon>
        <taxon>Herpotrichiellaceae</taxon>
        <taxon>Fonsecaea</taxon>
    </lineage>
</organism>
<dbReference type="VEuPathDB" id="FungiDB:Z520_03994"/>
<accession>A0A0D2KU85</accession>
<dbReference type="PANTHER" id="PTHR37489:SF1">
    <property type="entry name" value="DUF3500 DOMAIN-CONTAINING PROTEIN"/>
    <property type="match status" value="1"/>
</dbReference>
<dbReference type="PANTHER" id="PTHR37489">
    <property type="entry name" value="DUF3500 DOMAIN-CONTAINING PROTEIN"/>
    <property type="match status" value="1"/>
</dbReference>
<dbReference type="InterPro" id="IPR021889">
    <property type="entry name" value="DUF3500"/>
</dbReference>
<name>A0A0D2KU85_9EURO</name>
<sequence>MVASTSNRAKDFQPYIPTKDHPRVRGLDDLDPYVYSKAITESDAAKGVLALWKQRLDQPFYGVTSDGKKKERIFRLQDEGAPTAAVVTAADAVLASFTELERAKATYDLDDPEWRKWINPEFIAYDVGVRLEQLALEGQRLIMELLRASLSREGYEKVTGSIKTNVFLGKICHARSILTAGSYFLAFYGHPSTTEPWAFSFFGHHTCLNFFFLSQQMTISPFFIGAEPNIIDEGPDKCLQICVREEERGLALMQSLPPEQQAKAQVYKLMHDPAMTPDRWNPADQRHLGGAFQDNRIIPYEGLLVSTMSEHDQEAVVQVVASFLEILPGSVLQARLRQVRDHLDETYFCWIGGYGDEDAFYYRIQSPVVCAEFDHHSGVFLTNQEPMKYHIHTVFRTPNGNDYGREWLAMQREPKKRQAASNDS</sequence>
<evidence type="ECO:0000313" key="2">
    <source>
        <dbReference type="Proteomes" id="UP000053411"/>
    </source>
</evidence>
<gene>
    <name evidence="1" type="ORF">Z520_03994</name>
</gene>
<proteinExistence type="predicted"/>